<gene>
    <name evidence="1" type="ORF">L596_028492</name>
</gene>
<evidence type="ECO:0000313" key="2">
    <source>
        <dbReference type="Proteomes" id="UP000298663"/>
    </source>
</evidence>
<reference evidence="1 2" key="1">
    <citation type="journal article" date="2015" name="Genome Biol.">
        <title>Comparative genomics of Steinernema reveals deeply conserved gene regulatory networks.</title>
        <authorList>
            <person name="Dillman A.R."/>
            <person name="Macchietto M."/>
            <person name="Porter C.F."/>
            <person name="Rogers A."/>
            <person name="Williams B."/>
            <person name="Antoshechkin I."/>
            <person name="Lee M.M."/>
            <person name="Goodwin Z."/>
            <person name="Lu X."/>
            <person name="Lewis E.E."/>
            <person name="Goodrich-Blair H."/>
            <person name="Stock S.P."/>
            <person name="Adams B.J."/>
            <person name="Sternberg P.W."/>
            <person name="Mortazavi A."/>
        </authorList>
    </citation>
    <scope>NUCLEOTIDE SEQUENCE [LARGE SCALE GENOMIC DNA]</scope>
    <source>
        <strain evidence="1 2">ALL</strain>
    </source>
</reference>
<dbReference type="EMBL" id="AZBU02000011">
    <property type="protein sequence ID" value="TKR61374.1"/>
    <property type="molecule type" value="Genomic_DNA"/>
</dbReference>
<proteinExistence type="predicted"/>
<evidence type="ECO:0000313" key="1">
    <source>
        <dbReference type="EMBL" id="TKR61374.1"/>
    </source>
</evidence>
<dbReference type="AlphaFoldDB" id="A0A4U5LYK6"/>
<accession>A0A4U5LYK6</accession>
<keyword evidence="2" id="KW-1185">Reference proteome</keyword>
<comment type="caution">
    <text evidence="1">The sequence shown here is derived from an EMBL/GenBank/DDBJ whole genome shotgun (WGS) entry which is preliminary data.</text>
</comment>
<organism evidence="1 2">
    <name type="scientific">Steinernema carpocapsae</name>
    <name type="common">Entomopathogenic nematode</name>
    <dbReference type="NCBI Taxonomy" id="34508"/>
    <lineage>
        <taxon>Eukaryota</taxon>
        <taxon>Metazoa</taxon>
        <taxon>Ecdysozoa</taxon>
        <taxon>Nematoda</taxon>
        <taxon>Chromadorea</taxon>
        <taxon>Rhabditida</taxon>
        <taxon>Tylenchina</taxon>
        <taxon>Panagrolaimomorpha</taxon>
        <taxon>Strongyloidoidea</taxon>
        <taxon>Steinernematidae</taxon>
        <taxon>Steinernema</taxon>
    </lineage>
</organism>
<sequence length="73" mass="8241">MASAIVHDLTRLVPQPRKREIDGFVDAFIAAPGPKITNTMEFVKMVREWHKNMTAGRTLARFVEMIASPNSSR</sequence>
<reference evidence="1 2" key="2">
    <citation type="journal article" date="2019" name="G3 (Bethesda)">
        <title>Hybrid Assembly of the Genome of the Entomopathogenic Nematode Steinernema carpocapsae Identifies the X-Chromosome.</title>
        <authorList>
            <person name="Serra L."/>
            <person name="Macchietto M."/>
            <person name="Macias-Munoz A."/>
            <person name="McGill C.J."/>
            <person name="Rodriguez I.M."/>
            <person name="Rodriguez B."/>
            <person name="Murad R."/>
            <person name="Mortazavi A."/>
        </authorList>
    </citation>
    <scope>NUCLEOTIDE SEQUENCE [LARGE SCALE GENOMIC DNA]</scope>
    <source>
        <strain evidence="1 2">ALL</strain>
    </source>
</reference>
<name>A0A4U5LYK6_STECR</name>
<dbReference type="Proteomes" id="UP000298663">
    <property type="component" value="Unassembled WGS sequence"/>
</dbReference>
<protein>
    <submittedName>
        <fullName evidence="1">Uncharacterized protein</fullName>
    </submittedName>
</protein>